<organism evidence="3">
    <name type="scientific">Oscillatoriales cyanobacterium SpSt-402</name>
    <dbReference type="NCBI Taxonomy" id="2282168"/>
    <lineage>
        <taxon>Bacteria</taxon>
        <taxon>Bacillati</taxon>
        <taxon>Cyanobacteriota</taxon>
        <taxon>Cyanophyceae</taxon>
        <taxon>Oscillatoriophycideae</taxon>
        <taxon>Oscillatoriales</taxon>
    </lineage>
</organism>
<dbReference type="Pfam" id="PF07444">
    <property type="entry name" value="Ycf66_N"/>
    <property type="match status" value="1"/>
</dbReference>
<evidence type="ECO:0000256" key="1">
    <source>
        <dbReference type="SAM" id="MobiDB-lite"/>
    </source>
</evidence>
<dbReference type="EMBL" id="DSRD01000340">
    <property type="protein sequence ID" value="HGW93667.1"/>
    <property type="molecule type" value="Genomic_DNA"/>
</dbReference>
<evidence type="ECO:0000313" key="3">
    <source>
        <dbReference type="EMBL" id="HGW93667.1"/>
    </source>
</evidence>
<comment type="caution">
    <text evidence="3">The sequence shown here is derived from an EMBL/GenBank/DDBJ whole genome shotgun (WGS) entry which is preliminary data.</text>
</comment>
<keyword evidence="2" id="KW-1133">Transmembrane helix</keyword>
<keyword evidence="2" id="KW-0472">Membrane</keyword>
<reference evidence="3" key="1">
    <citation type="journal article" date="2020" name="mSystems">
        <title>Genome- and Community-Level Interaction Insights into Carbon Utilization and Element Cycling Functions of Hydrothermarchaeota in Hydrothermal Sediment.</title>
        <authorList>
            <person name="Zhou Z."/>
            <person name="Liu Y."/>
            <person name="Xu W."/>
            <person name="Pan J."/>
            <person name="Luo Z.H."/>
            <person name="Li M."/>
        </authorList>
    </citation>
    <scope>NUCLEOTIDE SEQUENCE [LARGE SCALE GENOMIC DNA]</scope>
    <source>
        <strain evidence="3">SpSt-402</strain>
    </source>
</reference>
<proteinExistence type="predicted"/>
<name>A0A832H235_9CYAN</name>
<protein>
    <recommendedName>
        <fullName evidence="4">Ycf66 family protein</fullName>
    </recommendedName>
</protein>
<feature type="compositionally biased region" description="Pro residues" evidence="1">
    <location>
        <begin position="388"/>
        <end position="398"/>
    </location>
</feature>
<dbReference type="AlphaFoldDB" id="A0A832H235"/>
<keyword evidence="2" id="KW-0812">Transmembrane</keyword>
<feature type="transmembrane region" description="Helical" evidence="2">
    <location>
        <begin position="33"/>
        <end position="50"/>
    </location>
</feature>
<sequence length="398" mass="42360">MLAYILALVVGLGSFALYMAAFFFPEIHRKNDFIWSGVGLFYALVLWVCAGRITGGVLLGQIAGVAMLGWLGWETLSLRRQVSPQDQQIPLPTADEVKAALSNLSSPEGRSQLTQQASRTFGQIKEGIQGAIAAATQPKSQMPATPEDTYVPPNLEEFGTAGQEAIKRFAKAALPDETPVTETATETVSEMVDSVTDAVSEAATEVAKQTETVAKSTKSSGRAVGSAGIPAADSTPQSLNLSQKATNFVKVLTETLQSLLKSFSKKKEVKPTYVRKQFREGTSKSEIKVTDATVISVVEEIERTSDGSLVAEATIEIVSDELAPDLLAGALSDATAEEIVEELLEDISFQEQTSESEDLAPEAVPPHPPSSELVEAAIADAEEKGLPSNPPAPDNSHE</sequence>
<dbReference type="InterPro" id="IPR010004">
    <property type="entry name" value="Uncharacterised_Ycf66"/>
</dbReference>
<feature type="region of interest" description="Disordered" evidence="1">
    <location>
        <begin position="350"/>
        <end position="398"/>
    </location>
</feature>
<evidence type="ECO:0000256" key="2">
    <source>
        <dbReference type="SAM" id="Phobius"/>
    </source>
</evidence>
<feature type="transmembrane region" description="Helical" evidence="2">
    <location>
        <begin position="56"/>
        <end position="73"/>
    </location>
</feature>
<gene>
    <name evidence="3" type="ORF">ENR47_05210</name>
</gene>
<feature type="transmembrane region" description="Helical" evidence="2">
    <location>
        <begin position="6"/>
        <end position="24"/>
    </location>
</feature>
<accession>A0A832H235</accession>
<evidence type="ECO:0008006" key="4">
    <source>
        <dbReference type="Google" id="ProtNLM"/>
    </source>
</evidence>